<dbReference type="EMBL" id="SRLE01000005">
    <property type="protein sequence ID" value="TGD74732.1"/>
    <property type="molecule type" value="Genomic_DNA"/>
</dbReference>
<dbReference type="PANTHER" id="PTHR40942">
    <property type="match status" value="1"/>
</dbReference>
<evidence type="ECO:0000256" key="4">
    <source>
        <dbReference type="ARBA" id="ARBA00022982"/>
    </source>
</evidence>
<feature type="domain" description="Cytochrome c" evidence="7">
    <location>
        <begin position="173"/>
        <end position="256"/>
    </location>
</feature>
<evidence type="ECO:0000259" key="7">
    <source>
        <dbReference type="PROSITE" id="PS51007"/>
    </source>
</evidence>
<keyword evidence="5 6" id="KW-0408">Iron</keyword>
<gene>
    <name evidence="8" type="ORF">E4634_05910</name>
</gene>
<dbReference type="OrthoDB" id="9814708at2"/>
<reference evidence="8 9" key="1">
    <citation type="submission" date="2019-04" db="EMBL/GenBank/DDBJ databases">
        <title>Taxonomy of novel Haliea sp. from mangrove soil of West Coast of India.</title>
        <authorList>
            <person name="Verma A."/>
            <person name="Kumar P."/>
            <person name="Krishnamurthi S."/>
        </authorList>
    </citation>
    <scope>NUCLEOTIDE SEQUENCE [LARGE SCALE GENOMIC DNA]</scope>
    <source>
        <strain evidence="8 9">SAOS-164</strain>
    </source>
</reference>
<comment type="caution">
    <text evidence="8">The sequence shown here is derived from an EMBL/GenBank/DDBJ whole genome shotgun (WGS) entry which is preliminary data.</text>
</comment>
<dbReference type="Proteomes" id="UP000298050">
    <property type="component" value="Unassembled WGS sequence"/>
</dbReference>
<evidence type="ECO:0000256" key="1">
    <source>
        <dbReference type="ARBA" id="ARBA00022448"/>
    </source>
</evidence>
<dbReference type="PROSITE" id="PS51007">
    <property type="entry name" value="CYTC"/>
    <property type="match status" value="1"/>
</dbReference>
<dbReference type="InterPro" id="IPR044060">
    <property type="entry name" value="Bacterial_rp_domain"/>
</dbReference>
<evidence type="ECO:0000256" key="3">
    <source>
        <dbReference type="ARBA" id="ARBA00022723"/>
    </source>
</evidence>
<dbReference type="AlphaFoldDB" id="A0A4Z0M514"/>
<evidence type="ECO:0000256" key="6">
    <source>
        <dbReference type="PROSITE-ProRule" id="PRU00433"/>
    </source>
</evidence>
<dbReference type="GO" id="GO:0005506">
    <property type="term" value="F:iron ion binding"/>
    <property type="evidence" value="ECO:0007669"/>
    <property type="project" value="InterPro"/>
</dbReference>
<accession>A0A4Z0M514</accession>
<dbReference type="InterPro" id="IPR036909">
    <property type="entry name" value="Cyt_c-like_dom_sf"/>
</dbReference>
<dbReference type="Pfam" id="PF18998">
    <property type="entry name" value="Flg_new_2"/>
    <property type="match status" value="1"/>
</dbReference>
<protein>
    <submittedName>
        <fullName evidence="8">Cytochrome c5 family protein</fullName>
    </submittedName>
</protein>
<dbReference type="PANTHER" id="PTHR40942:SF4">
    <property type="entry name" value="CYTOCHROME C5"/>
    <property type="match status" value="1"/>
</dbReference>
<dbReference type="SUPFAM" id="SSF46626">
    <property type="entry name" value="Cytochrome c"/>
    <property type="match status" value="1"/>
</dbReference>
<proteinExistence type="predicted"/>
<dbReference type="Pfam" id="PF13442">
    <property type="entry name" value="Cytochrome_CBB3"/>
    <property type="match status" value="1"/>
</dbReference>
<evidence type="ECO:0000256" key="2">
    <source>
        <dbReference type="ARBA" id="ARBA00022617"/>
    </source>
</evidence>
<keyword evidence="4" id="KW-0249">Electron transport</keyword>
<dbReference type="GO" id="GO:0020037">
    <property type="term" value="F:heme binding"/>
    <property type="evidence" value="ECO:0007669"/>
    <property type="project" value="InterPro"/>
</dbReference>
<dbReference type="GO" id="GO:0009055">
    <property type="term" value="F:electron transfer activity"/>
    <property type="evidence" value="ECO:0007669"/>
    <property type="project" value="InterPro"/>
</dbReference>
<evidence type="ECO:0000256" key="5">
    <source>
        <dbReference type="ARBA" id="ARBA00023004"/>
    </source>
</evidence>
<keyword evidence="9" id="KW-1185">Reference proteome</keyword>
<dbReference type="InterPro" id="IPR002323">
    <property type="entry name" value="Cyt_CIE"/>
</dbReference>
<evidence type="ECO:0000313" key="8">
    <source>
        <dbReference type="EMBL" id="TGD74732.1"/>
    </source>
</evidence>
<dbReference type="PRINTS" id="PR00607">
    <property type="entry name" value="CYTCHROMECIE"/>
</dbReference>
<dbReference type="InterPro" id="IPR009056">
    <property type="entry name" value="Cyt_c-like_dom"/>
</dbReference>
<keyword evidence="3 6" id="KW-0479">Metal-binding</keyword>
<evidence type="ECO:0000313" key="9">
    <source>
        <dbReference type="Proteomes" id="UP000298050"/>
    </source>
</evidence>
<dbReference type="Gene3D" id="1.10.760.10">
    <property type="entry name" value="Cytochrome c-like domain"/>
    <property type="match status" value="1"/>
</dbReference>
<sequence length="267" mass="28945">MHVAGALLLHTFKHHGGEERLLNLVIGHIARQLAVGRYIHKRPPMKNVQAFASHEKRAIALFGKRAAKAATLLASIFMLASCKLIMVPGTNGTVVSASGTRDCPATSCVFDASEGLEETFTAIPNAGYVFSNWTGWGACEETPSATCDVVLRPLPEQLQAFERDIELTAHFVEATEPDPEILELYSATCSVCHDTGVAGSPRLGVYSDWEARIAKGIEVLYANTINGFNAMPPMGLCLTCTDQQLKDLVDYMVLEALENAERQVNAP</sequence>
<organism evidence="8 9">
    <name type="scientific">Mangrovimicrobium sediminis</name>
    <dbReference type="NCBI Taxonomy" id="2562682"/>
    <lineage>
        <taxon>Bacteria</taxon>
        <taxon>Pseudomonadati</taxon>
        <taxon>Pseudomonadota</taxon>
        <taxon>Gammaproteobacteria</taxon>
        <taxon>Cellvibrionales</taxon>
        <taxon>Halieaceae</taxon>
        <taxon>Mangrovimicrobium</taxon>
    </lineage>
</organism>
<keyword evidence="1" id="KW-0813">Transport</keyword>
<keyword evidence="2 6" id="KW-0349">Heme</keyword>
<name>A0A4Z0M514_9GAMM</name>